<evidence type="ECO:0000313" key="2">
    <source>
        <dbReference type="Proteomes" id="UP000297597"/>
    </source>
</evidence>
<keyword evidence="2" id="KW-1185">Reference proteome</keyword>
<accession>A0A4Y7RJ77</accession>
<sequence>MIKTLYIGVDVSMSDFKARYMDDRGEEVAKRRLFENNQPGLDSFIASILQIGLLPLNITRVVIGLESTSVMAGTCKWDWPPITA</sequence>
<evidence type="ECO:0000313" key="1">
    <source>
        <dbReference type="EMBL" id="TEB09035.1"/>
    </source>
</evidence>
<name>A0A4Y7RJ77_9FIRM</name>
<comment type="caution">
    <text evidence="1">The sequence shown here is derived from an EMBL/GenBank/DDBJ whole genome shotgun (WGS) entry which is preliminary data.</text>
</comment>
<gene>
    <name evidence="1" type="ORF">Pmgp_03455</name>
</gene>
<dbReference type="Proteomes" id="UP000297597">
    <property type="component" value="Unassembled WGS sequence"/>
</dbReference>
<dbReference type="AlphaFoldDB" id="A0A4Y7RJ77"/>
<proteinExistence type="predicted"/>
<protein>
    <submittedName>
        <fullName evidence="1">Uncharacterized protein</fullName>
    </submittedName>
</protein>
<dbReference type="EMBL" id="QFFZ01000063">
    <property type="protein sequence ID" value="TEB09035.1"/>
    <property type="molecule type" value="Genomic_DNA"/>
</dbReference>
<reference evidence="1 2" key="1">
    <citation type="journal article" date="2018" name="Environ. Microbiol.">
        <title>Novel energy conservation strategies and behaviour of Pelotomaculum schinkii driving syntrophic propionate catabolism.</title>
        <authorList>
            <person name="Hidalgo-Ahumada C.A.P."/>
            <person name="Nobu M.K."/>
            <person name="Narihiro T."/>
            <person name="Tamaki H."/>
            <person name="Liu W.T."/>
            <person name="Kamagata Y."/>
            <person name="Stams A.J.M."/>
            <person name="Imachi H."/>
            <person name="Sousa D.Z."/>
        </authorList>
    </citation>
    <scope>NUCLEOTIDE SEQUENCE [LARGE SCALE GENOMIC DNA]</scope>
    <source>
        <strain evidence="1 2">MGP</strain>
    </source>
</reference>
<organism evidence="1 2">
    <name type="scientific">Pelotomaculum propionicicum</name>
    <dbReference type="NCBI Taxonomy" id="258475"/>
    <lineage>
        <taxon>Bacteria</taxon>
        <taxon>Bacillati</taxon>
        <taxon>Bacillota</taxon>
        <taxon>Clostridia</taxon>
        <taxon>Eubacteriales</taxon>
        <taxon>Desulfotomaculaceae</taxon>
        <taxon>Pelotomaculum</taxon>
    </lineage>
</organism>